<feature type="transmembrane region" description="Helical" evidence="12">
    <location>
        <begin position="44"/>
        <end position="61"/>
    </location>
</feature>
<feature type="active site" evidence="12">
    <location>
        <position position="145"/>
    </location>
</feature>
<dbReference type="GO" id="GO:0008270">
    <property type="term" value="F:zinc ion binding"/>
    <property type="evidence" value="ECO:0007669"/>
    <property type="project" value="UniProtKB-UniRule"/>
</dbReference>
<feature type="domain" description="Peptidase M48" evidence="14">
    <location>
        <begin position="83"/>
        <end position="290"/>
    </location>
</feature>
<evidence type="ECO:0000256" key="1">
    <source>
        <dbReference type="ARBA" id="ARBA00004651"/>
    </source>
</evidence>
<evidence type="ECO:0000256" key="3">
    <source>
        <dbReference type="ARBA" id="ARBA00022475"/>
    </source>
</evidence>
<keyword evidence="4 12" id="KW-0645">Protease</keyword>
<feature type="binding site" evidence="12">
    <location>
        <position position="214"/>
    </location>
    <ligand>
        <name>Zn(2+)</name>
        <dbReference type="ChEBI" id="CHEBI:29105"/>
        <note>catalytic</note>
    </ligand>
</feature>
<comment type="subcellular location">
    <subcellularLocation>
        <location evidence="1 12">Cell membrane</location>
        <topology evidence="1 12">Multi-pass membrane protein</topology>
    </subcellularLocation>
</comment>
<dbReference type="Proteomes" id="UP000474957">
    <property type="component" value="Unassembled WGS sequence"/>
</dbReference>
<evidence type="ECO:0000256" key="10">
    <source>
        <dbReference type="ARBA" id="ARBA00023049"/>
    </source>
</evidence>
<keyword evidence="9 12" id="KW-1133">Transmembrane helix</keyword>
<dbReference type="EC" id="3.4.24.-" evidence="12"/>
<evidence type="ECO:0000256" key="12">
    <source>
        <dbReference type="HAMAP-Rule" id="MF_00188"/>
    </source>
</evidence>
<evidence type="ECO:0000256" key="4">
    <source>
        <dbReference type="ARBA" id="ARBA00022670"/>
    </source>
</evidence>
<dbReference type="NCBIfam" id="NF002363">
    <property type="entry name" value="PRK01345.1"/>
    <property type="match status" value="1"/>
</dbReference>
<keyword evidence="6 12" id="KW-0479">Metal-binding</keyword>
<dbReference type="GO" id="GO:0006508">
    <property type="term" value="P:proteolysis"/>
    <property type="evidence" value="ECO:0007669"/>
    <property type="project" value="UniProtKB-KW"/>
</dbReference>
<organism evidence="15 16">
    <name type="scientific">Halovulum marinum</name>
    <dbReference type="NCBI Taxonomy" id="2662447"/>
    <lineage>
        <taxon>Bacteria</taxon>
        <taxon>Pseudomonadati</taxon>
        <taxon>Pseudomonadota</taxon>
        <taxon>Alphaproteobacteria</taxon>
        <taxon>Rhodobacterales</taxon>
        <taxon>Paracoccaceae</taxon>
        <taxon>Halovulum</taxon>
    </lineage>
</organism>
<comment type="caution">
    <text evidence="15">The sequence shown here is derived from an EMBL/GenBank/DDBJ whole genome shotgun (WGS) entry which is preliminary data.</text>
</comment>
<evidence type="ECO:0000256" key="11">
    <source>
        <dbReference type="ARBA" id="ARBA00023136"/>
    </source>
</evidence>
<dbReference type="Gene3D" id="3.30.2010.10">
    <property type="entry name" value="Metalloproteases ('zincins'), catalytic domain"/>
    <property type="match status" value="1"/>
</dbReference>
<feature type="transmembrane region" description="Helical" evidence="12">
    <location>
        <begin position="155"/>
        <end position="178"/>
    </location>
</feature>
<keyword evidence="16" id="KW-1185">Reference proteome</keyword>
<dbReference type="InterPro" id="IPR022919">
    <property type="entry name" value="Pept_M48_protease_HtpX"/>
</dbReference>
<sequence length="319" mass="34520">MRRKAPRGKPRRHAMNIMRTGLLLAALTALFMGTGYLIGGTSGMVLALAFAVATNAFAYWNSDRLALRMHRAQPVTRMSHPALWDTVARLAQQAQLPMPKVYLIDARQANAFATGRNPDNAAVAVTAGLLHNLSAPEVEGVIAHELAHVRNRDTLIMTIAATVAGAVSMLANIGFFMGGNRDRGQFGVIGVLIAVFLAPLAAALIQMTVSRTREYAADAGGAEISRNPLALASALAKISEQAKWVQMPSAETHPNSAHMFVVNPLIGMRLDRMFSTHPPVERRIAALEAMASDGTYRRPGPPPRRSTDRRSPVPVVRRR</sequence>
<keyword evidence="7 12" id="KW-0378">Hydrolase</keyword>
<comment type="similarity">
    <text evidence="2 12">Belongs to the peptidase M48B family.</text>
</comment>
<dbReference type="GO" id="GO:0004222">
    <property type="term" value="F:metalloendopeptidase activity"/>
    <property type="evidence" value="ECO:0007669"/>
    <property type="project" value="UniProtKB-UniRule"/>
</dbReference>
<dbReference type="Pfam" id="PF01435">
    <property type="entry name" value="Peptidase_M48"/>
    <property type="match status" value="1"/>
</dbReference>
<dbReference type="GO" id="GO:0005886">
    <property type="term" value="C:plasma membrane"/>
    <property type="evidence" value="ECO:0007669"/>
    <property type="project" value="UniProtKB-SubCell"/>
</dbReference>
<comment type="cofactor">
    <cofactor evidence="12">
        <name>Zn(2+)</name>
        <dbReference type="ChEBI" id="CHEBI:29105"/>
    </cofactor>
    <text evidence="12">Binds 1 zinc ion per subunit.</text>
</comment>
<accession>A0A6L5Z5I0</accession>
<dbReference type="PANTHER" id="PTHR43221">
    <property type="entry name" value="PROTEASE HTPX"/>
    <property type="match status" value="1"/>
</dbReference>
<keyword evidence="5 12" id="KW-0812">Transmembrane</keyword>
<evidence type="ECO:0000256" key="13">
    <source>
        <dbReference type="SAM" id="MobiDB-lite"/>
    </source>
</evidence>
<feature type="transmembrane region" description="Helical" evidence="12">
    <location>
        <begin position="21"/>
        <end position="38"/>
    </location>
</feature>
<dbReference type="HAMAP" id="MF_00188">
    <property type="entry name" value="Pept_M48_protease_HtpX"/>
    <property type="match status" value="1"/>
</dbReference>
<dbReference type="EMBL" id="WIND01000018">
    <property type="protein sequence ID" value="MSU91350.1"/>
    <property type="molecule type" value="Genomic_DNA"/>
</dbReference>
<evidence type="ECO:0000256" key="8">
    <source>
        <dbReference type="ARBA" id="ARBA00022833"/>
    </source>
</evidence>
<evidence type="ECO:0000256" key="5">
    <source>
        <dbReference type="ARBA" id="ARBA00022692"/>
    </source>
</evidence>
<evidence type="ECO:0000256" key="7">
    <source>
        <dbReference type="ARBA" id="ARBA00022801"/>
    </source>
</evidence>
<evidence type="ECO:0000256" key="6">
    <source>
        <dbReference type="ARBA" id="ARBA00022723"/>
    </source>
</evidence>
<feature type="binding site" evidence="12">
    <location>
        <position position="144"/>
    </location>
    <ligand>
        <name>Zn(2+)</name>
        <dbReference type="ChEBI" id="CHEBI:29105"/>
        <note>catalytic</note>
    </ligand>
</feature>
<evidence type="ECO:0000259" key="14">
    <source>
        <dbReference type="Pfam" id="PF01435"/>
    </source>
</evidence>
<reference evidence="15 16" key="1">
    <citation type="submission" date="2019-10" db="EMBL/GenBank/DDBJ databases">
        <title>Cognatihalovulum marinum gen. nov. sp. nov., a new member of the family Rhodobacteraceae isolated from deep seawater of the Northwest Indian Ocean.</title>
        <authorList>
            <person name="Ruan C."/>
            <person name="Wang J."/>
            <person name="Zheng X."/>
            <person name="Song L."/>
            <person name="Zhu Y."/>
            <person name="Huang Y."/>
            <person name="Lu Z."/>
            <person name="Du W."/>
            <person name="Huang L."/>
            <person name="Dai X."/>
        </authorList>
    </citation>
    <scope>NUCLEOTIDE SEQUENCE [LARGE SCALE GENOMIC DNA]</scope>
    <source>
        <strain evidence="15 16">2CG4</strain>
    </source>
</reference>
<dbReference type="PANTHER" id="PTHR43221:SF1">
    <property type="entry name" value="PROTEASE HTPX"/>
    <property type="match status" value="1"/>
</dbReference>
<keyword evidence="10 12" id="KW-0482">Metalloprotease</keyword>
<keyword evidence="11 12" id="KW-0472">Membrane</keyword>
<dbReference type="AlphaFoldDB" id="A0A6L5Z5I0"/>
<feature type="region of interest" description="Disordered" evidence="13">
    <location>
        <begin position="291"/>
        <end position="319"/>
    </location>
</feature>
<evidence type="ECO:0000313" key="16">
    <source>
        <dbReference type="Proteomes" id="UP000474957"/>
    </source>
</evidence>
<proteinExistence type="inferred from homology"/>
<evidence type="ECO:0000313" key="15">
    <source>
        <dbReference type="EMBL" id="MSU91350.1"/>
    </source>
</evidence>
<dbReference type="CDD" id="cd07336">
    <property type="entry name" value="M48B_HtpX_like"/>
    <property type="match status" value="1"/>
</dbReference>
<feature type="binding site" evidence="12">
    <location>
        <position position="148"/>
    </location>
    <ligand>
        <name>Zn(2+)</name>
        <dbReference type="ChEBI" id="CHEBI:29105"/>
        <note>catalytic</note>
    </ligand>
</feature>
<evidence type="ECO:0000256" key="9">
    <source>
        <dbReference type="ARBA" id="ARBA00022989"/>
    </source>
</evidence>
<protein>
    <recommendedName>
        <fullName evidence="12">Protease HtpX homolog</fullName>
        <ecNumber evidence="12">3.4.24.-</ecNumber>
    </recommendedName>
</protein>
<name>A0A6L5Z5I0_9RHOB</name>
<gene>
    <name evidence="12 15" type="primary">htpX</name>
    <name evidence="15" type="ORF">GE300_17350</name>
</gene>
<keyword evidence="8 12" id="KW-0862">Zinc</keyword>
<dbReference type="InterPro" id="IPR001915">
    <property type="entry name" value="Peptidase_M48"/>
</dbReference>
<keyword evidence="3 12" id="KW-1003">Cell membrane</keyword>
<feature type="transmembrane region" description="Helical" evidence="12">
    <location>
        <begin position="184"/>
        <end position="205"/>
    </location>
</feature>
<dbReference type="InterPro" id="IPR050083">
    <property type="entry name" value="HtpX_protease"/>
</dbReference>
<evidence type="ECO:0000256" key="2">
    <source>
        <dbReference type="ARBA" id="ARBA00009779"/>
    </source>
</evidence>